<dbReference type="OrthoDB" id="9805802at2"/>
<dbReference type="GO" id="GO:0016887">
    <property type="term" value="F:ATP hydrolysis activity"/>
    <property type="evidence" value="ECO:0007669"/>
    <property type="project" value="InterPro"/>
</dbReference>
<feature type="domain" description="ATPase AAA-type core" evidence="1">
    <location>
        <begin position="378"/>
        <end position="453"/>
    </location>
</feature>
<evidence type="ECO:0000313" key="2">
    <source>
        <dbReference type="EMBL" id="AHJ95323.1"/>
    </source>
</evidence>
<dbReference type="PANTHER" id="PTHR32182:SF25">
    <property type="entry name" value="SLR1056 PROTEIN"/>
    <property type="match status" value="1"/>
</dbReference>
<dbReference type="HOGENOM" id="CLU_034640_0_0_10"/>
<dbReference type="PATRIC" id="fig|1227739.3.peg.31"/>
<keyword evidence="3" id="KW-1185">Reference proteome</keyword>
<dbReference type="eggNOG" id="COG3950">
    <property type="taxonomic scope" value="Bacteria"/>
</dbReference>
<evidence type="ECO:0000313" key="3">
    <source>
        <dbReference type="Proteomes" id="UP000019423"/>
    </source>
</evidence>
<dbReference type="RefSeq" id="WP_044000279.1">
    <property type="nucleotide sequence ID" value="NZ_CP007143.1"/>
</dbReference>
<name>W8ERV5_9BACT</name>
<dbReference type="AlphaFoldDB" id="W8ERV5"/>
<proteinExistence type="predicted"/>
<accession>W8ERV5</accession>
<dbReference type="GO" id="GO:0005524">
    <property type="term" value="F:ATP binding"/>
    <property type="evidence" value="ECO:0007669"/>
    <property type="project" value="InterPro"/>
</dbReference>
<dbReference type="NCBIfam" id="TIGR04435">
    <property type="entry name" value="restrict_AAA_1"/>
    <property type="match status" value="1"/>
</dbReference>
<dbReference type="EMBL" id="CP007143">
    <property type="protein sequence ID" value="AHJ95323.1"/>
    <property type="molecule type" value="Genomic_DNA"/>
</dbReference>
<dbReference type="Gene3D" id="3.40.50.300">
    <property type="entry name" value="P-loop containing nucleotide triphosphate hydrolases"/>
    <property type="match status" value="1"/>
</dbReference>
<dbReference type="InterPro" id="IPR003959">
    <property type="entry name" value="ATPase_AAA_core"/>
</dbReference>
<gene>
    <name evidence="2" type="ORF">Hsw_PB0033</name>
</gene>
<dbReference type="KEGG" id="hsw:Hsw_PB0033"/>
<geneLocation type="plasmid" evidence="2 3">
    <name>pHsw2</name>
</geneLocation>
<organism evidence="2 3">
    <name type="scientific">Hymenobacter swuensis DY53</name>
    <dbReference type="NCBI Taxonomy" id="1227739"/>
    <lineage>
        <taxon>Bacteria</taxon>
        <taxon>Pseudomonadati</taxon>
        <taxon>Bacteroidota</taxon>
        <taxon>Cytophagia</taxon>
        <taxon>Cytophagales</taxon>
        <taxon>Hymenobacteraceae</taxon>
        <taxon>Hymenobacter</taxon>
    </lineage>
</organism>
<dbReference type="GO" id="GO:0006302">
    <property type="term" value="P:double-strand break repair"/>
    <property type="evidence" value="ECO:0007669"/>
    <property type="project" value="TreeGrafter"/>
</dbReference>
<dbReference type="Proteomes" id="UP000019423">
    <property type="component" value="Plasmid pHsw2"/>
</dbReference>
<dbReference type="InterPro" id="IPR030974">
    <property type="entry name" value="Restrict_AAA"/>
</dbReference>
<evidence type="ECO:0000259" key="1">
    <source>
        <dbReference type="Pfam" id="PF13304"/>
    </source>
</evidence>
<reference evidence="2 3" key="1">
    <citation type="submission" date="2014-01" db="EMBL/GenBank/DDBJ databases">
        <title>Complete sequence of plasmid2 of ionizing-radiation resistance bacterium Hymenobacter swuensis DY53.</title>
        <authorList>
            <person name="Jung J.-H."/>
            <person name="Jeong S.-W."/>
            <person name="Joe M.-H."/>
            <person name="Cho y.-j."/>
            <person name="Kim M.-K."/>
            <person name="Lim S.-Y."/>
        </authorList>
    </citation>
    <scope>NUCLEOTIDE SEQUENCE [LARGE SCALE GENOMIC DNA]</scope>
    <source>
        <strain evidence="2 3">DY53</strain>
        <plasmid evidence="2 3">pHsw2</plasmid>
    </source>
</reference>
<dbReference type="InterPro" id="IPR027417">
    <property type="entry name" value="P-loop_NTPase"/>
</dbReference>
<dbReference type="PANTHER" id="PTHR32182">
    <property type="entry name" value="DNA REPLICATION AND REPAIR PROTEIN RECF"/>
    <property type="match status" value="1"/>
</dbReference>
<dbReference type="GO" id="GO:0000731">
    <property type="term" value="P:DNA synthesis involved in DNA repair"/>
    <property type="evidence" value="ECO:0007669"/>
    <property type="project" value="TreeGrafter"/>
</dbReference>
<sequence length="566" mass="65820">MKLQYLKLISRYRSLEPFEQAFPKHKLLKENLDPIGLVGLNGSGKSNFLELIADIFFEVEEYFLSENRLYKHFKPNYFAYADNKKQDYVLFEIRYKITVEGKEHEVTISRNENDKKNILFYKKEQVHDLFNSLENVIIPLEEARKYIPLVIAYTSGLNDLLTLPFVDLQDYYARQVAKAAREEDQIEVEPSIPSNLTENEKIPSPNLLLLNYDSNAAIVVSNFLLLPNNKLKSFRDTVRIKRMNSFRINIKLDNMAGAGAVEVTSELKSFIKALQDCASITEINKSPKGDTYILDFIVNDATKKLFEEKFRTAQKLFDALTKLNLLNTLCVPSSYRNTLRKRRGKGQLLRFPQIASLDKIFSIEKIELVITEPLVRTEYEKLSDGEHQFIHIVGGILLFDEKYPARDLLYLLDEPDTHFNPVWRSTLFYELDKSLVNKKIEFVLTTHSPFILSDIHGYNVFKFERKGPVVSFERSSKETYGATFNNVIDEVFQQVSSEVDHFEQQIAKRSFNDIIALSDEIEKVNSADQWEQKCNEFEQRIRMLGDSTQKIFIIQAYEKKASMFKK</sequence>
<keyword evidence="2" id="KW-0614">Plasmid</keyword>
<protein>
    <recommendedName>
        <fullName evidence="1">ATPase AAA-type core domain-containing protein</fullName>
    </recommendedName>
</protein>
<dbReference type="SUPFAM" id="SSF52540">
    <property type="entry name" value="P-loop containing nucleoside triphosphate hydrolases"/>
    <property type="match status" value="1"/>
</dbReference>
<dbReference type="Pfam" id="PF13304">
    <property type="entry name" value="AAA_21"/>
    <property type="match status" value="1"/>
</dbReference>